<dbReference type="AlphaFoldDB" id="A0AAD2FXV4"/>
<dbReference type="Pfam" id="PF07727">
    <property type="entry name" value="RVT_2"/>
    <property type="match status" value="1"/>
</dbReference>
<evidence type="ECO:0000313" key="3">
    <source>
        <dbReference type="Proteomes" id="UP001295423"/>
    </source>
</evidence>
<proteinExistence type="predicted"/>
<gene>
    <name evidence="2" type="ORF">CYCCA115_LOCUS16057</name>
</gene>
<name>A0AAD2FXV4_9STRA</name>
<sequence length="263" mass="29590">MWALTTNFDQDSETCEWLHPMILAAKANSEDNPGWEEAMNGPLANGYMEAAMKEIRTLQQMEVWEVVPRLQSMNVLPSTSAFKCKRYPDGKAQKLKGRFCTVYLLLILSLILGLKTKQVDYTAAFIHAPIGDKEVFCEMPRGFAKEGKGLKLKKSLYGLKQSPFNFFIFIKGKLKNAGFESQVEVDPCLFISDKVICIIYVNDTLFFSPKEEYINKAIGSLKGQCVAVEIEDSVAGFLGVHIERNKSNKAIKLTQKGLTERII</sequence>
<dbReference type="SUPFAM" id="SSF56672">
    <property type="entry name" value="DNA/RNA polymerases"/>
    <property type="match status" value="1"/>
</dbReference>
<dbReference type="EMBL" id="CAKOGP040001903">
    <property type="protein sequence ID" value="CAJ1956067.1"/>
    <property type="molecule type" value="Genomic_DNA"/>
</dbReference>
<dbReference type="InterPro" id="IPR013103">
    <property type="entry name" value="RVT_2"/>
</dbReference>
<organism evidence="2 3">
    <name type="scientific">Cylindrotheca closterium</name>
    <dbReference type="NCBI Taxonomy" id="2856"/>
    <lineage>
        <taxon>Eukaryota</taxon>
        <taxon>Sar</taxon>
        <taxon>Stramenopiles</taxon>
        <taxon>Ochrophyta</taxon>
        <taxon>Bacillariophyta</taxon>
        <taxon>Bacillariophyceae</taxon>
        <taxon>Bacillariophycidae</taxon>
        <taxon>Bacillariales</taxon>
        <taxon>Bacillariaceae</taxon>
        <taxon>Cylindrotheca</taxon>
    </lineage>
</organism>
<reference evidence="2" key="1">
    <citation type="submission" date="2023-08" db="EMBL/GenBank/DDBJ databases">
        <authorList>
            <person name="Audoor S."/>
            <person name="Bilcke G."/>
        </authorList>
    </citation>
    <scope>NUCLEOTIDE SEQUENCE</scope>
</reference>
<dbReference type="InterPro" id="IPR043502">
    <property type="entry name" value="DNA/RNA_pol_sf"/>
</dbReference>
<evidence type="ECO:0000259" key="1">
    <source>
        <dbReference type="Pfam" id="PF07727"/>
    </source>
</evidence>
<keyword evidence="3" id="KW-1185">Reference proteome</keyword>
<protein>
    <recommendedName>
        <fullName evidence="1">Reverse transcriptase Ty1/copia-type domain-containing protein</fullName>
    </recommendedName>
</protein>
<accession>A0AAD2FXV4</accession>
<evidence type="ECO:0000313" key="2">
    <source>
        <dbReference type="EMBL" id="CAJ1956067.1"/>
    </source>
</evidence>
<comment type="caution">
    <text evidence="2">The sequence shown here is derived from an EMBL/GenBank/DDBJ whole genome shotgun (WGS) entry which is preliminary data.</text>
</comment>
<feature type="domain" description="Reverse transcriptase Ty1/copia-type" evidence="1">
    <location>
        <begin position="98"/>
        <end position="263"/>
    </location>
</feature>
<dbReference type="Proteomes" id="UP001295423">
    <property type="component" value="Unassembled WGS sequence"/>
</dbReference>